<dbReference type="PANTHER" id="PTHR12526">
    <property type="entry name" value="GLYCOSYLTRANSFERASE"/>
    <property type="match status" value="1"/>
</dbReference>
<evidence type="ECO:0000259" key="1">
    <source>
        <dbReference type="Pfam" id="PF00534"/>
    </source>
</evidence>
<accession>A0A419VXA9</accession>
<dbReference type="SUPFAM" id="SSF53756">
    <property type="entry name" value="UDP-Glycosyltransferase/glycogen phosphorylase"/>
    <property type="match status" value="1"/>
</dbReference>
<dbReference type="AlphaFoldDB" id="A0A419VXA9"/>
<dbReference type="OrthoDB" id="9790710at2"/>
<protein>
    <submittedName>
        <fullName evidence="2">Glycosyltransferase involved in cell wall biosynthesis</fullName>
    </submittedName>
</protein>
<sequence length="372" mass="42503">MEKITICLWQNSVSPHQIPYIKHLNHGKNVRSVILIVPQLLSANREKLGWSKNFDADTFELIIAPNKDKIREIYTQNTNSIHLFSGIRANQWIFDCFKSSLAFPNLKRGIITEGPLTYKKPLMLHKIRFLIQDYRYVRHYNYVFAIGEDAENYYKSWSSHWKVIPFAYCVDENRTLAKLELSPLIKLLFVGNLTERKNVKLILQALKTCKNKALFHLSIVGDGDQREMLETYVKSNNLDQQVSFKGSSPINQIPKIMDEHDCLILPSVHDGWGAVVNEGLHAGLYVLCSDRCGAKALLSDSERGLIFKSNNTQNLVKSLQDIEGKISEIRSNRPKRQAWSEKSIGGQAIAEYLVSCLTSNTLPKAPWKIDNK</sequence>
<feature type="domain" description="Glycosyl transferase family 1" evidence="1">
    <location>
        <begin position="186"/>
        <end position="323"/>
    </location>
</feature>
<comment type="caution">
    <text evidence="2">The sequence shown here is derived from an EMBL/GenBank/DDBJ whole genome shotgun (WGS) entry which is preliminary data.</text>
</comment>
<dbReference type="Proteomes" id="UP000283387">
    <property type="component" value="Unassembled WGS sequence"/>
</dbReference>
<dbReference type="PANTHER" id="PTHR12526:SF638">
    <property type="entry name" value="SPORE COAT PROTEIN SA"/>
    <property type="match status" value="1"/>
</dbReference>
<dbReference type="Gene3D" id="3.40.50.2000">
    <property type="entry name" value="Glycogen Phosphorylase B"/>
    <property type="match status" value="2"/>
</dbReference>
<dbReference type="InterPro" id="IPR001296">
    <property type="entry name" value="Glyco_trans_1"/>
</dbReference>
<organism evidence="2 3">
    <name type="scientific">Mangrovibacterium diazotrophicum</name>
    <dbReference type="NCBI Taxonomy" id="1261403"/>
    <lineage>
        <taxon>Bacteria</taxon>
        <taxon>Pseudomonadati</taxon>
        <taxon>Bacteroidota</taxon>
        <taxon>Bacteroidia</taxon>
        <taxon>Marinilabiliales</taxon>
        <taxon>Prolixibacteraceae</taxon>
        <taxon>Mangrovibacterium</taxon>
    </lineage>
</organism>
<keyword evidence="2" id="KW-0808">Transferase</keyword>
<dbReference type="RefSeq" id="WP_120274748.1">
    <property type="nucleotide sequence ID" value="NZ_RAPN01000003.1"/>
</dbReference>
<evidence type="ECO:0000313" key="3">
    <source>
        <dbReference type="Proteomes" id="UP000283387"/>
    </source>
</evidence>
<dbReference type="GO" id="GO:0016757">
    <property type="term" value="F:glycosyltransferase activity"/>
    <property type="evidence" value="ECO:0007669"/>
    <property type="project" value="InterPro"/>
</dbReference>
<name>A0A419VXA9_9BACT</name>
<keyword evidence="3" id="KW-1185">Reference proteome</keyword>
<evidence type="ECO:0000313" key="2">
    <source>
        <dbReference type="EMBL" id="RKD87720.1"/>
    </source>
</evidence>
<dbReference type="EMBL" id="RAPN01000003">
    <property type="protein sequence ID" value="RKD87720.1"/>
    <property type="molecule type" value="Genomic_DNA"/>
</dbReference>
<dbReference type="CDD" id="cd03801">
    <property type="entry name" value="GT4_PimA-like"/>
    <property type="match status" value="1"/>
</dbReference>
<gene>
    <name evidence="2" type="ORF">BC643_3727</name>
</gene>
<reference evidence="2 3" key="1">
    <citation type="submission" date="2018-09" db="EMBL/GenBank/DDBJ databases">
        <title>Genomic Encyclopedia of Archaeal and Bacterial Type Strains, Phase II (KMG-II): from individual species to whole genera.</title>
        <authorList>
            <person name="Goeker M."/>
        </authorList>
    </citation>
    <scope>NUCLEOTIDE SEQUENCE [LARGE SCALE GENOMIC DNA]</scope>
    <source>
        <strain evidence="2 3">DSM 27148</strain>
    </source>
</reference>
<dbReference type="Pfam" id="PF00534">
    <property type="entry name" value="Glycos_transf_1"/>
    <property type="match status" value="1"/>
</dbReference>
<proteinExistence type="predicted"/>